<protein>
    <recommendedName>
        <fullName evidence="4">Exonuclease</fullName>
    </recommendedName>
</protein>
<evidence type="ECO:0000313" key="3">
    <source>
        <dbReference type="Proteomes" id="UP000215199"/>
    </source>
</evidence>
<comment type="caution">
    <text evidence="2">The sequence shown here is derived from an EMBL/GenBank/DDBJ whole genome shotgun (WGS) entry which is preliminary data.</text>
</comment>
<name>A0A229TFH1_9PSEU</name>
<dbReference type="RefSeq" id="WP_093946989.1">
    <property type="nucleotide sequence ID" value="NZ_NMUL01000007.1"/>
</dbReference>
<feature type="region of interest" description="Disordered" evidence="1">
    <location>
        <begin position="1"/>
        <end position="20"/>
    </location>
</feature>
<gene>
    <name evidence="2" type="ORF">CF165_09145</name>
</gene>
<sequence length="259" mass="28385">MSDYTPPIRRKNHGKGHSYVDAHGVKVPGVTTILSEGVPKPALMNWAARTTAEYAIDHWDELSELPTSARLKELNGARFADRDAAARRGTEVHGLAERLVGGEEVEVPDALAGHVEAYVDLLDRFRLEPVLVEFVVVSHAYGWAGTCDLVADFPSLGRRLLCDIKTSRSGVFGETAWQLAGYRYADAYLDEAGDEQPMIEVDGCAVIHVRADGADLYPMEAGPQQLREFRYIQQIARACANSRDYVGEVIVPPPLPLAG</sequence>
<accession>A0A229TFH1</accession>
<evidence type="ECO:0000313" key="2">
    <source>
        <dbReference type="EMBL" id="OXM69664.1"/>
    </source>
</evidence>
<keyword evidence="3" id="KW-1185">Reference proteome</keyword>
<dbReference type="OrthoDB" id="3398267at2"/>
<dbReference type="AlphaFoldDB" id="A0A229TFH1"/>
<reference evidence="3" key="1">
    <citation type="submission" date="2017-07" db="EMBL/GenBank/DDBJ databases">
        <title>Comparative genome mining reveals phylogenetic distribution patterns of secondary metabolites in Amycolatopsis.</title>
        <authorList>
            <person name="Adamek M."/>
            <person name="Alanjary M."/>
            <person name="Sales-Ortells H."/>
            <person name="Goodfellow M."/>
            <person name="Bull A.T."/>
            <person name="Kalinowski J."/>
            <person name="Ziemert N."/>
        </authorList>
    </citation>
    <scope>NUCLEOTIDE SEQUENCE [LARGE SCALE GENOMIC DNA]</scope>
    <source>
        <strain evidence="3">H5</strain>
    </source>
</reference>
<proteinExistence type="predicted"/>
<evidence type="ECO:0000256" key="1">
    <source>
        <dbReference type="SAM" id="MobiDB-lite"/>
    </source>
</evidence>
<dbReference type="Proteomes" id="UP000215199">
    <property type="component" value="Unassembled WGS sequence"/>
</dbReference>
<evidence type="ECO:0008006" key="4">
    <source>
        <dbReference type="Google" id="ProtNLM"/>
    </source>
</evidence>
<organism evidence="2 3">
    <name type="scientific">Amycolatopsis vastitatis</name>
    <dbReference type="NCBI Taxonomy" id="1905142"/>
    <lineage>
        <taxon>Bacteria</taxon>
        <taxon>Bacillati</taxon>
        <taxon>Actinomycetota</taxon>
        <taxon>Actinomycetes</taxon>
        <taxon>Pseudonocardiales</taxon>
        <taxon>Pseudonocardiaceae</taxon>
        <taxon>Amycolatopsis</taxon>
    </lineage>
</organism>
<dbReference type="EMBL" id="NMUL01000007">
    <property type="protein sequence ID" value="OXM69664.1"/>
    <property type="molecule type" value="Genomic_DNA"/>
</dbReference>